<evidence type="ECO:0000313" key="3">
    <source>
        <dbReference type="Proteomes" id="UP000886653"/>
    </source>
</evidence>
<proteinExistence type="predicted"/>
<evidence type="ECO:0008006" key="4">
    <source>
        <dbReference type="Google" id="ProtNLM"/>
    </source>
</evidence>
<protein>
    <recommendedName>
        <fullName evidence="4">Secreted protein</fullName>
    </recommendedName>
</protein>
<evidence type="ECO:0000313" key="2">
    <source>
        <dbReference type="EMBL" id="KAG0145545.1"/>
    </source>
</evidence>
<reference evidence="2" key="1">
    <citation type="submission" date="2013-11" db="EMBL/GenBank/DDBJ databases">
        <title>Genome sequence of the fusiform rust pathogen reveals effectors for host alternation and coevolution with pine.</title>
        <authorList>
            <consortium name="DOE Joint Genome Institute"/>
            <person name="Smith K."/>
            <person name="Pendleton A."/>
            <person name="Kubisiak T."/>
            <person name="Anderson C."/>
            <person name="Salamov A."/>
            <person name="Aerts A."/>
            <person name="Riley R."/>
            <person name="Clum A."/>
            <person name="Lindquist E."/>
            <person name="Ence D."/>
            <person name="Campbell M."/>
            <person name="Kronenberg Z."/>
            <person name="Feau N."/>
            <person name="Dhillon B."/>
            <person name="Hamelin R."/>
            <person name="Burleigh J."/>
            <person name="Smith J."/>
            <person name="Yandell M."/>
            <person name="Nelson C."/>
            <person name="Grigoriev I."/>
            <person name="Davis J."/>
        </authorList>
    </citation>
    <scope>NUCLEOTIDE SEQUENCE</scope>
    <source>
        <strain evidence="2">G11</strain>
    </source>
</reference>
<name>A0A9P6NEV8_9BASI</name>
<keyword evidence="1" id="KW-0732">Signal</keyword>
<dbReference type="EMBL" id="MU167274">
    <property type="protein sequence ID" value="KAG0145545.1"/>
    <property type="molecule type" value="Genomic_DNA"/>
</dbReference>
<dbReference type="Proteomes" id="UP000886653">
    <property type="component" value="Unassembled WGS sequence"/>
</dbReference>
<comment type="caution">
    <text evidence="2">The sequence shown here is derived from an EMBL/GenBank/DDBJ whole genome shotgun (WGS) entry which is preliminary data.</text>
</comment>
<sequence length="82" mass="9807">MRICFFFILIFERISFSFSPEQIYCPKWLLTSSFLGLTSFGSSTLLDCHYMHTYFFFFWYCEKPLSMIIPLSFSSYFLGGRN</sequence>
<feature type="signal peptide" evidence="1">
    <location>
        <begin position="1"/>
        <end position="17"/>
    </location>
</feature>
<dbReference type="AlphaFoldDB" id="A0A9P6NEV8"/>
<accession>A0A9P6NEV8</accession>
<evidence type="ECO:0000256" key="1">
    <source>
        <dbReference type="SAM" id="SignalP"/>
    </source>
</evidence>
<gene>
    <name evidence="2" type="ORF">CROQUDRAFT_563194</name>
</gene>
<keyword evidence="3" id="KW-1185">Reference proteome</keyword>
<organism evidence="2 3">
    <name type="scientific">Cronartium quercuum f. sp. fusiforme G11</name>
    <dbReference type="NCBI Taxonomy" id="708437"/>
    <lineage>
        <taxon>Eukaryota</taxon>
        <taxon>Fungi</taxon>
        <taxon>Dikarya</taxon>
        <taxon>Basidiomycota</taxon>
        <taxon>Pucciniomycotina</taxon>
        <taxon>Pucciniomycetes</taxon>
        <taxon>Pucciniales</taxon>
        <taxon>Coleosporiaceae</taxon>
        <taxon>Cronartium</taxon>
    </lineage>
</organism>
<feature type="chain" id="PRO_5040398873" description="Secreted protein" evidence="1">
    <location>
        <begin position="18"/>
        <end position="82"/>
    </location>
</feature>